<dbReference type="InterPro" id="IPR021638">
    <property type="entry name" value="DUF3244"/>
</dbReference>
<evidence type="ECO:0000313" key="1">
    <source>
        <dbReference type="EMBL" id="HIZ86496.1"/>
    </source>
</evidence>
<dbReference type="Proteomes" id="UP000824115">
    <property type="component" value="Unassembled WGS sequence"/>
</dbReference>
<organism evidence="1 2">
    <name type="scientific">Candidatus Coprenecus stercoravium</name>
    <dbReference type="NCBI Taxonomy" id="2840735"/>
    <lineage>
        <taxon>Bacteria</taxon>
        <taxon>Pseudomonadati</taxon>
        <taxon>Bacteroidota</taxon>
        <taxon>Bacteroidia</taxon>
        <taxon>Bacteroidales</taxon>
        <taxon>Rikenellaceae</taxon>
        <taxon>Rikenellaceae incertae sedis</taxon>
        <taxon>Candidatus Coprenecus</taxon>
    </lineage>
</organism>
<gene>
    <name evidence="1" type="ORF">IAC04_08395</name>
</gene>
<reference evidence="1" key="2">
    <citation type="submission" date="2021-04" db="EMBL/GenBank/DDBJ databases">
        <authorList>
            <person name="Gilroy R."/>
        </authorList>
    </citation>
    <scope>NUCLEOTIDE SEQUENCE</scope>
    <source>
        <strain evidence="1">Gambia16-554</strain>
    </source>
</reference>
<accession>A0A9D2KAZ7</accession>
<sequence length="115" mass="12882">MKKLIISVFVLLLSMPVISLGDEIKIWIQHNPPTTRSVQTIPEASIDKDLLSVSFDGSGVYSLYVEDSYGVTVYQSMLPANSMEYDYDLSGIGEGLFRLILSNGDDEYEGYFTLR</sequence>
<dbReference type="AlphaFoldDB" id="A0A9D2KAZ7"/>
<evidence type="ECO:0000313" key="2">
    <source>
        <dbReference type="Proteomes" id="UP000824115"/>
    </source>
</evidence>
<proteinExistence type="predicted"/>
<name>A0A9D2KAZ7_9BACT</name>
<protein>
    <submittedName>
        <fullName evidence="1">DUF3244 domain-containing protein</fullName>
    </submittedName>
</protein>
<reference evidence="1" key="1">
    <citation type="journal article" date="2021" name="PeerJ">
        <title>Extensive microbial diversity within the chicken gut microbiome revealed by metagenomics and culture.</title>
        <authorList>
            <person name="Gilroy R."/>
            <person name="Ravi A."/>
            <person name="Getino M."/>
            <person name="Pursley I."/>
            <person name="Horton D.L."/>
            <person name="Alikhan N.F."/>
            <person name="Baker D."/>
            <person name="Gharbi K."/>
            <person name="Hall N."/>
            <person name="Watson M."/>
            <person name="Adriaenssens E.M."/>
            <person name="Foster-Nyarko E."/>
            <person name="Jarju S."/>
            <person name="Secka A."/>
            <person name="Antonio M."/>
            <person name="Oren A."/>
            <person name="Chaudhuri R.R."/>
            <person name="La Ragione R."/>
            <person name="Hildebrand F."/>
            <person name="Pallen M.J."/>
        </authorList>
    </citation>
    <scope>NUCLEOTIDE SEQUENCE</scope>
    <source>
        <strain evidence="1">Gambia16-554</strain>
    </source>
</reference>
<dbReference type="EMBL" id="DXAW01000147">
    <property type="protein sequence ID" value="HIZ86496.1"/>
    <property type="molecule type" value="Genomic_DNA"/>
</dbReference>
<comment type="caution">
    <text evidence="1">The sequence shown here is derived from an EMBL/GenBank/DDBJ whole genome shotgun (WGS) entry which is preliminary data.</text>
</comment>
<dbReference type="Gene3D" id="2.60.40.3080">
    <property type="match status" value="1"/>
</dbReference>
<dbReference type="Pfam" id="PF11589">
    <property type="entry name" value="DUF3244"/>
    <property type="match status" value="1"/>
</dbReference>